<reference evidence="2" key="1">
    <citation type="submission" date="2020-12" db="EMBL/GenBank/DDBJ databases">
        <title>Bacterial taxonomy.</title>
        <authorList>
            <person name="Pan X."/>
        </authorList>
    </citation>
    <scope>NUCLEOTIDE SEQUENCE</scope>
    <source>
        <strain evidence="2">KCTC 52957</strain>
    </source>
</reference>
<evidence type="ECO:0000313" key="2">
    <source>
        <dbReference type="EMBL" id="MBJ3763001.1"/>
    </source>
</evidence>
<name>A0A934IHK1_9RHOB</name>
<dbReference type="EMBL" id="JAEKPD010000008">
    <property type="protein sequence ID" value="MBJ3763001.1"/>
    <property type="molecule type" value="Genomic_DNA"/>
</dbReference>
<gene>
    <name evidence="2" type="ORF">ILP92_09620</name>
</gene>
<dbReference type="Pfam" id="PF20057">
    <property type="entry name" value="DUF6456"/>
    <property type="match status" value="1"/>
</dbReference>
<feature type="domain" description="DUF6456" evidence="1">
    <location>
        <begin position="201"/>
        <end position="338"/>
    </location>
</feature>
<organism evidence="2 3">
    <name type="scientific">Palleronia pontilimi</name>
    <dbReference type="NCBI Taxonomy" id="1964209"/>
    <lineage>
        <taxon>Bacteria</taxon>
        <taxon>Pseudomonadati</taxon>
        <taxon>Pseudomonadota</taxon>
        <taxon>Alphaproteobacteria</taxon>
        <taxon>Rhodobacterales</taxon>
        <taxon>Roseobacteraceae</taxon>
        <taxon>Palleronia</taxon>
    </lineage>
</organism>
<comment type="caution">
    <text evidence="2">The sequence shown here is derived from an EMBL/GenBank/DDBJ whole genome shotgun (WGS) entry which is preliminary data.</text>
</comment>
<protein>
    <submittedName>
        <fullName evidence="2">Helix-turn-helix domain-containing protein</fullName>
    </submittedName>
</protein>
<dbReference type="AlphaFoldDB" id="A0A934IHK1"/>
<accession>A0A934IHK1</accession>
<keyword evidence="3" id="KW-1185">Reference proteome</keyword>
<sequence length="348" mass="38351">MTKFAHSPVPGWVPEQARVYLSHVVDGVPIRALARQSDCHASTILRQVRRCEQLRDDPLIDHALQRLGRQRTPASNGVVSIGAASMKMTKIDDAPSEELIANEARRILRRLSEPGACLAVADGMEKAVVVREQKDGQTVRTGTVDTMIAEAMALKGWIASQSNGRIARYHIKPAGRVALKDLLTDAPVTKAQPEDRDARGMRYGTVESPLMMLSRRRDKDGNVFLTEDLVRAGERMREDFEIAEMAGTPEQNWDDMMNGPETPTIGDDIAHAHGPDAARARVHAVMHDLGPGLGDVVLRACCHLEGMESIEKRMGWAARSGKIVLRIGLQRLQRHYRETQGALGPMIG</sequence>
<dbReference type="Proteomes" id="UP000642488">
    <property type="component" value="Unassembled WGS sequence"/>
</dbReference>
<proteinExistence type="predicted"/>
<dbReference type="InterPro" id="IPR045599">
    <property type="entry name" value="DUF6456"/>
</dbReference>
<evidence type="ECO:0000313" key="3">
    <source>
        <dbReference type="Proteomes" id="UP000642488"/>
    </source>
</evidence>
<evidence type="ECO:0000259" key="1">
    <source>
        <dbReference type="Pfam" id="PF20057"/>
    </source>
</evidence>